<comment type="caution">
    <text evidence="1">The sequence shown here is derived from an EMBL/GenBank/DDBJ whole genome shotgun (WGS) entry which is preliminary data.</text>
</comment>
<protein>
    <submittedName>
        <fullName evidence="1">Uncharacterized protein</fullName>
    </submittedName>
</protein>
<evidence type="ECO:0000313" key="2">
    <source>
        <dbReference type="Proteomes" id="UP000265520"/>
    </source>
</evidence>
<sequence>MTMRIDLIRWRKATAPQRGWRIFKNSNVQDHDLITTFDL</sequence>
<proteinExistence type="predicted"/>
<dbReference type="AlphaFoldDB" id="A0A392MTL4"/>
<dbReference type="EMBL" id="LXQA010019201">
    <property type="protein sequence ID" value="MCH90857.1"/>
    <property type="molecule type" value="Genomic_DNA"/>
</dbReference>
<name>A0A392MTL4_9FABA</name>
<dbReference type="Proteomes" id="UP000265520">
    <property type="component" value="Unassembled WGS sequence"/>
</dbReference>
<accession>A0A392MTL4</accession>
<feature type="non-terminal residue" evidence="1">
    <location>
        <position position="39"/>
    </location>
</feature>
<evidence type="ECO:0000313" key="1">
    <source>
        <dbReference type="EMBL" id="MCH90857.1"/>
    </source>
</evidence>
<keyword evidence="2" id="KW-1185">Reference proteome</keyword>
<reference evidence="1 2" key="1">
    <citation type="journal article" date="2018" name="Front. Plant Sci.">
        <title>Red Clover (Trifolium pratense) and Zigzag Clover (T. medium) - A Picture of Genomic Similarities and Differences.</title>
        <authorList>
            <person name="Dluhosova J."/>
            <person name="Istvanek J."/>
            <person name="Nedelnik J."/>
            <person name="Repkova J."/>
        </authorList>
    </citation>
    <scope>NUCLEOTIDE SEQUENCE [LARGE SCALE GENOMIC DNA]</scope>
    <source>
        <strain evidence="2">cv. 10/8</strain>
        <tissue evidence="1">Leaf</tissue>
    </source>
</reference>
<organism evidence="1 2">
    <name type="scientific">Trifolium medium</name>
    <dbReference type="NCBI Taxonomy" id="97028"/>
    <lineage>
        <taxon>Eukaryota</taxon>
        <taxon>Viridiplantae</taxon>
        <taxon>Streptophyta</taxon>
        <taxon>Embryophyta</taxon>
        <taxon>Tracheophyta</taxon>
        <taxon>Spermatophyta</taxon>
        <taxon>Magnoliopsida</taxon>
        <taxon>eudicotyledons</taxon>
        <taxon>Gunneridae</taxon>
        <taxon>Pentapetalae</taxon>
        <taxon>rosids</taxon>
        <taxon>fabids</taxon>
        <taxon>Fabales</taxon>
        <taxon>Fabaceae</taxon>
        <taxon>Papilionoideae</taxon>
        <taxon>50 kb inversion clade</taxon>
        <taxon>NPAAA clade</taxon>
        <taxon>Hologalegina</taxon>
        <taxon>IRL clade</taxon>
        <taxon>Trifolieae</taxon>
        <taxon>Trifolium</taxon>
    </lineage>
</organism>
<gene>
    <name evidence="1" type="ORF">A2U01_0011780</name>
</gene>